<dbReference type="PANTHER" id="PTHR10083">
    <property type="entry name" value="KUNITZ-TYPE PROTEASE INHIBITOR-RELATED"/>
    <property type="match status" value="1"/>
</dbReference>
<dbReference type="Pfam" id="PF00014">
    <property type="entry name" value="Kunitz_BPTI"/>
    <property type="match status" value="2"/>
</dbReference>
<dbReference type="Gene3D" id="4.10.410.10">
    <property type="entry name" value="Pancreatic trypsin inhibitor Kunitz domain"/>
    <property type="match status" value="2"/>
</dbReference>
<dbReference type="InterPro" id="IPR050098">
    <property type="entry name" value="TFPI/VKTCI-like"/>
</dbReference>
<dbReference type="InterPro" id="IPR002223">
    <property type="entry name" value="Kunitz_BPTI"/>
</dbReference>
<dbReference type="InterPro" id="IPR036880">
    <property type="entry name" value="Kunitz_BPTI_sf"/>
</dbReference>
<proteinExistence type="predicted"/>
<keyword evidence="3" id="KW-1185">Reference proteome</keyword>
<dbReference type="CDD" id="cd00109">
    <property type="entry name" value="Kunitz-type"/>
    <property type="match status" value="1"/>
</dbReference>
<evidence type="ECO:0000313" key="3">
    <source>
        <dbReference type="Proteomes" id="UP001158576"/>
    </source>
</evidence>
<organism evidence="2 3">
    <name type="scientific">Oikopleura dioica</name>
    <name type="common">Tunicate</name>
    <dbReference type="NCBI Taxonomy" id="34765"/>
    <lineage>
        <taxon>Eukaryota</taxon>
        <taxon>Metazoa</taxon>
        <taxon>Chordata</taxon>
        <taxon>Tunicata</taxon>
        <taxon>Appendicularia</taxon>
        <taxon>Copelata</taxon>
        <taxon>Oikopleuridae</taxon>
        <taxon>Oikopleura</taxon>
    </lineage>
</organism>
<dbReference type="PROSITE" id="PS50279">
    <property type="entry name" value="BPTI_KUNITZ_2"/>
    <property type="match status" value="2"/>
</dbReference>
<protein>
    <submittedName>
        <fullName evidence="2">Oidioi.mRNA.OKI2018_I69.chr1.g147.t1.cds</fullName>
    </submittedName>
</protein>
<dbReference type="PANTHER" id="PTHR10083:SF373">
    <property type="entry name" value="SERINE PEPTIDASE INHIBITOR, KUNITZ TYPE, 2"/>
    <property type="match status" value="1"/>
</dbReference>
<sequence>MADGSIKLKDPYGFHTCCNFDHVNCGTPKKFFSYDKSRGACKPVFLRRLCPDLLDDLLAVKDHLNLFSRRDDCRSICTPELISTTDVPASHEALEPEESTNDMEAANNENSFGGFEILEWRGVNRMGPSGGINPNNHFSPFASIYSIMQPYFVGDRPSFGGSNEMEMMQFDAVPVGTLEQENPCHLPMDKGYAQILRKTAMWYFNSKSGDCESFLWRGAGGNNNRFVTYQMCAKVCMKNDDEDNALVPSSARRLNLAPKMMDICDQSPPKSSCGFANMATRFYFDKSDGKCHIYLSTECQFCKLGNCNSFATKDECKTACMKKRP</sequence>
<accession>A0ABN7SNG3</accession>
<dbReference type="EMBL" id="OU015566">
    <property type="protein sequence ID" value="CAG5102111.1"/>
    <property type="molecule type" value="Genomic_DNA"/>
</dbReference>
<evidence type="ECO:0000259" key="1">
    <source>
        <dbReference type="PROSITE" id="PS50279"/>
    </source>
</evidence>
<gene>
    <name evidence="2" type="ORF">OKIOD_LOCUS8912</name>
</gene>
<dbReference type="Proteomes" id="UP001158576">
    <property type="component" value="Chromosome 1"/>
</dbReference>
<reference evidence="2 3" key="1">
    <citation type="submission" date="2021-04" db="EMBL/GenBank/DDBJ databases">
        <authorList>
            <person name="Bliznina A."/>
        </authorList>
    </citation>
    <scope>NUCLEOTIDE SEQUENCE [LARGE SCALE GENOMIC DNA]</scope>
</reference>
<name>A0ABN7SNG3_OIKDI</name>
<dbReference type="SMART" id="SM00131">
    <property type="entry name" value="KU"/>
    <property type="match status" value="2"/>
</dbReference>
<feature type="domain" description="BPTI/Kunitz inhibitor" evidence="1">
    <location>
        <begin position="184"/>
        <end position="236"/>
    </location>
</feature>
<dbReference type="SUPFAM" id="SSF57362">
    <property type="entry name" value="BPTI-like"/>
    <property type="match status" value="2"/>
</dbReference>
<feature type="domain" description="BPTI/Kunitz inhibitor" evidence="1">
    <location>
        <begin position="264"/>
        <end position="320"/>
    </location>
</feature>
<evidence type="ECO:0000313" key="2">
    <source>
        <dbReference type="EMBL" id="CAG5102111.1"/>
    </source>
</evidence>